<feature type="compositionally biased region" description="Low complexity" evidence="1">
    <location>
        <begin position="555"/>
        <end position="575"/>
    </location>
</feature>
<dbReference type="OrthoDB" id="5407601at2759"/>
<keyword evidence="3" id="KW-1185">Reference proteome</keyword>
<evidence type="ECO:0000313" key="3">
    <source>
        <dbReference type="Proteomes" id="UP000277580"/>
    </source>
</evidence>
<reference evidence="2 3" key="1">
    <citation type="journal article" date="2018" name="Nat. Ecol. Evol.">
        <title>Pezizomycetes genomes reveal the molecular basis of ectomycorrhizal truffle lifestyle.</title>
        <authorList>
            <person name="Murat C."/>
            <person name="Payen T."/>
            <person name="Noel B."/>
            <person name="Kuo A."/>
            <person name="Morin E."/>
            <person name="Chen J."/>
            <person name="Kohler A."/>
            <person name="Krizsan K."/>
            <person name="Balestrini R."/>
            <person name="Da Silva C."/>
            <person name="Montanini B."/>
            <person name="Hainaut M."/>
            <person name="Levati E."/>
            <person name="Barry K.W."/>
            <person name="Belfiori B."/>
            <person name="Cichocki N."/>
            <person name="Clum A."/>
            <person name="Dockter R.B."/>
            <person name="Fauchery L."/>
            <person name="Guy J."/>
            <person name="Iotti M."/>
            <person name="Le Tacon F."/>
            <person name="Lindquist E.A."/>
            <person name="Lipzen A."/>
            <person name="Malagnac F."/>
            <person name="Mello A."/>
            <person name="Molinier V."/>
            <person name="Miyauchi S."/>
            <person name="Poulain J."/>
            <person name="Riccioni C."/>
            <person name="Rubini A."/>
            <person name="Sitrit Y."/>
            <person name="Splivallo R."/>
            <person name="Traeger S."/>
            <person name="Wang M."/>
            <person name="Zifcakova L."/>
            <person name="Wipf D."/>
            <person name="Zambonelli A."/>
            <person name="Paolocci F."/>
            <person name="Nowrousian M."/>
            <person name="Ottonello S."/>
            <person name="Baldrian P."/>
            <person name="Spatafora J.W."/>
            <person name="Henrissat B."/>
            <person name="Nagy L.G."/>
            <person name="Aury J.M."/>
            <person name="Wincker P."/>
            <person name="Grigoriev I.V."/>
            <person name="Bonfante P."/>
            <person name="Martin F.M."/>
        </authorList>
    </citation>
    <scope>NUCLEOTIDE SEQUENCE [LARGE SCALE GENOMIC DNA]</scope>
    <source>
        <strain evidence="2 3">CCBAS932</strain>
    </source>
</reference>
<organism evidence="2 3">
    <name type="scientific">Morchella conica CCBAS932</name>
    <dbReference type="NCBI Taxonomy" id="1392247"/>
    <lineage>
        <taxon>Eukaryota</taxon>
        <taxon>Fungi</taxon>
        <taxon>Dikarya</taxon>
        <taxon>Ascomycota</taxon>
        <taxon>Pezizomycotina</taxon>
        <taxon>Pezizomycetes</taxon>
        <taxon>Pezizales</taxon>
        <taxon>Morchellaceae</taxon>
        <taxon>Morchella</taxon>
    </lineage>
</organism>
<feature type="region of interest" description="Disordered" evidence="1">
    <location>
        <begin position="549"/>
        <end position="575"/>
    </location>
</feature>
<evidence type="ECO:0000256" key="1">
    <source>
        <dbReference type="SAM" id="MobiDB-lite"/>
    </source>
</evidence>
<protein>
    <submittedName>
        <fullName evidence="2">Uncharacterized protein</fullName>
    </submittedName>
</protein>
<feature type="compositionally biased region" description="Low complexity" evidence="1">
    <location>
        <begin position="728"/>
        <end position="748"/>
    </location>
</feature>
<dbReference type="Proteomes" id="UP000277580">
    <property type="component" value="Unassembled WGS sequence"/>
</dbReference>
<name>A0A3N4KEA3_9PEZI</name>
<gene>
    <name evidence="2" type="ORF">P167DRAFT_577867</name>
</gene>
<feature type="region of interest" description="Disordered" evidence="1">
    <location>
        <begin position="119"/>
        <end position="170"/>
    </location>
</feature>
<evidence type="ECO:0000313" key="2">
    <source>
        <dbReference type="EMBL" id="RPB08820.1"/>
    </source>
</evidence>
<feature type="region of interest" description="Disordered" evidence="1">
    <location>
        <begin position="728"/>
        <end position="763"/>
    </location>
</feature>
<accession>A0A3N4KEA3</accession>
<dbReference type="InParanoid" id="A0A3N4KEA3"/>
<dbReference type="AlphaFoldDB" id="A0A3N4KEA3"/>
<sequence>MSSPNRLQNMLSSKLKYSRKPSLDAASINQPIKAISSPPSSSPAEIRTIEAVNDELRNIAAQTTAFNYRNIIKAVKSFQFQMVRPEGSHLKHVEAILIKHGYSMGDPLEIDGVLTIPCKPSSSEARRRSSGGSSSSRTILRAITPSAAGGNTVSEPMQQPTAINQQQPRSINPTLLKSSVMAQYELPNLDIIVQNVSGKPVPCSQSALVEQEILEHFRTLNFMKFKAALTELTKNENSIVKNRSAKTPIEDIFLKHKLIFRSCNKSDNTLHLIAIPSATHTRPLMCKPYVPALVEATPKPKVPKKPFLRRTSQAVELLSTLTPLDNARVNEPIITTIASPVSFESVMNGSRSNSEKNTSTLRQNERFDLSNTADALMTIPVATTVVEISETSTLVTTVGEVELASVDVPAEVIETSSIVPAEGLQLSPLIAAAEELEVSAVVTAEAADNASITDAIIPVTPSVETSLIPPSTTDISSTPPTQVDVLPTASSLIKDETSVEECGVAIPATFSSIRDTTVRKLFDGQGLSSDPDTDSINIAQSNVTRLSSFVNGQVSTPNTASPTTPSSKGFHLSSSYDSGYSSGEESFSNNSINVFDNIACASDLAHAMGAAEKAIEKFSAGVASALESAITRIEKKKTQNNALSQKVAHGSAANISFGFSKKVSIGNATLLINLNMELAEGSSTIQPSIPAQSSRIPTVSRNNNLSITTLIPPSTSPIHQPNRHVQISNTPSNTAATVSSSATVRRTAIPQRASSRGSSTSHVVTAAVRPPANIRCNTRAPRAPVQSVRPIFSRNVWN</sequence>
<dbReference type="EMBL" id="ML119158">
    <property type="protein sequence ID" value="RPB08820.1"/>
    <property type="molecule type" value="Genomic_DNA"/>
</dbReference>
<feature type="compositionally biased region" description="Polar residues" evidence="1">
    <location>
        <begin position="149"/>
        <end position="170"/>
    </location>
</feature>
<proteinExistence type="predicted"/>
<feature type="compositionally biased region" description="Polar residues" evidence="1">
    <location>
        <begin position="752"/>
        <end position="763"/>
    </location>
</feature>